<dbReference type="InterPro" id="IPR013083">
    <property type="entry name" value="Znf_RING/FYVE/PHD"/>
</dbReference>
<dbReference type="GO" id="GO:0061630">
    <property type="term" value="F:ubiquitin protein ligase activity"/>
    <property type="evidence" value="ECO:0007669"/>
    <property type="project" value="UniProtKB-EC"/>
</dbReference>
<dbReference type="EMBL" id="JAGFBS010000033">
    <property type="protein sequence ID" value="KAG6371613.1"/>
    <property type="molecule type" value="Genomic_DNA"/>
</dbReference>
<keyword evidence="9" id="KW-0812">Transmembrane</keyword>
<keyword evidence="22" id="KW-1185">Reference proteome</keyword>
<evidence type="ECO:0000256" key="7">
    <source>
        <dbReference type="ARBA" id="ARBA00022593"/>
    </source>
</evidence>
<evidence type="ECO:0000256" key="2">
    <source>
        <dbReference type="ARBA" id="ARBA00004585"/>
    </source>
</evidence>
<evidence type="ECO:0000256" key="18">
    <source>
        <dbReference type="ARBA" id="ARBA00041230"/>
    </source>
</evidence>
<evidence type="ECO:0000256" key="16">
    <source>
        <dbReference type="ARBA" id="ARBA00023136"/>
    </source>
</evidence>
<keyword evidence="8" id="KW-0808">Transferase</keyword>
<dbReference type="PROSITE" id="PS00518">
    <property type="entry name" value="ZF_RING_1"/>
    <property type="match status" value="1"/>
</dbReference>
<dbReference type="InterPro" id="IPR001841">
    <property type="entry name" value="Znf_RING"/>
</dbReference>
<dbReference type="AlphaFoldDB" id="A0A8I3A612"/>
<accession>A0A8I3A612</accession>
<comment type="subcellular location">
    <subcellularLocation>
        <location evidence="2">Peroxisome membrane</location>
        <topology evidence="2">Multi-pass membrane protein</topology>
    </subcellularLocation>
</comment>
<dbReference type="PROSITE" id="PS50089">
    <property type="entry name" value="ZF_RING_2"/>
    <property type="match status" value="1"/>
</dbReference>
<dbReference type="Gene3D" id="3.30.40.10">
    <property type="entry name" value="Zinc/RING finger domain, C3HC4 (zinc finger)"/>
    <property type="match status" value="1"/>
</dbReference>
<dbReference type="GO" id="GO:0016567">
    <property type="term" value="P:protein ubiquitination"/>
    <property type="evidence" value="ECO:0007669"/>
    <property type="project" value="UniProtKB-ARBA"/>
</dbReference>
<gene>
    <name evidence="21" type="ORF">JVT61DRAFT_9326</name>
</gene>
<keyword evidence="6" id="KW-0813">Transport</keyword>
<dbReference type="Pfam" id="PF04757">
    <property type="entry name" value="Pex2_Pex12"/>
    <property type="match status" value="1"/>
</dbReference>
<evidence type="ECO:0000256" key="11">
    <source>
        <dbReference type="ARBA" id="ARBA00022771"/>
    </source>
</evidence>
<organism evidence="21 22">
    <name type="scientific">Boletus reticuloceps</name>
    <dbReference type="NCBI Taxonomy" id="495285"/>
    <lineage>
        <taxon>Eukaryota</taxon>
        <taxon>Fungi</taxon>
        <taxon>Dikarya</taxon>
        <taxon>Basidiomycota</taxon>
        <taxon>Agaricomycotina</taxon>
        <taxon>Agaricomycetes</taxon>
        <taxon>Agaricomycetidae</taxon>
        <taxon>Boletales</taxon>
        <taxon>Boletineae</taxon>
        <taxon>Boletaceae</taxon>
        <taxon>Boletoideae</taxon>
        <taxon>Boletus</taxon>
    </lineage>
</organism>
<name>A0A8I3A612_9AGAM</name>
<evidence type="ECO:0000256" key="5">
    <source>
        <dbReference type="ARBA" id="ARBA00012483"/>
    </source>
</evidence>
<comment type="similarity">
    <text evidence="4">Belongs to the pex2/pex10/pex12 family.</text>
</comment>
<feature type="domain" description="RING-type" evidence="20">
    <location>
        <begin position="136"/>
        <end position="174"/>
    </location>
</feature>
<evidence type="ECO:0000256" key="8">
    <source>
        <dbReference type="ARBA" id="ARBA00022679"/>
    </source>
</evidence>
<comment type="caution">
    <text evidence="21">The sequence shown here is derived from an EMBL/GenBank/DDBJ whole genome shotgun (WGS) entry which is preliminary data.</text>
</comment>
<evidence type="ECO:0000256" key="3">
    <source>
        <dbReference type="ARBA" id="ARBA00004906"/>
    </source>
</evidence>
<keyword evidence="17" id="KW-0576">Peroxisome</keyword>
<evidence type="ECO:0000256" key="12">
    <source>
        <dbReference type="ARBA" id="ARBA00022786"/>
    </source>
</evidence>
<dbReference type="EC" id="2.3.2.27" evidence="5"/>
<evidence type="ECO:0000256" key="1">
    <source>
        <dbReference type="ARBA" id="ARBA00000900"/>
    </source>
</evidence>
<dbReference type="GO" id="GO:0005778">
    <property type="term" value="C:peroxisomal membrane"/>
    <property type="evidence" value="ECO:0007669"/>
    <property type="project" value="UniProtKB-SubCell"/>
</dbReference>
<dbReference type="OrthoDB" id="6270329at2759"/>
<comment type="catalytic activity">
    <reaction evidence="1">
        <text>S-ubiquitinyl-[E2 ubiquitin-conjugating enzyme]-L-cysteine + [acceptor protein]-L-lysine = [E2 ubiquitin-conjugating enzyme]-L-cysteine + N(6)-ubiquitinyl-[acceptor protein]-L-lysine.</text>
        <dbReference type="EC" id="2.3.2.27"/>
    </reaction>
</comment>
<keyword evidence="7" id="KW-0962">Peroxisome biogenesis</keyword>
<keyword evidence="13" id="KW-0862">Zinc</keyword>
<comment type="pathway">
    <text evidence="3">Protein modification; protein ubiquitination.</text>
</comment>
<dbReference type="CDD" id="cd16527">
    <property type="entry name" value="RING-HC_PEX10"/>
    <property type="match status" value="1"/>
</dbReference>
<dbReference type="Proteomes" id="UP000683000">
    <property type="component" value="Unassembled WGS sequence"/>
</dbReference>
<evidence type="ECO:0000256" key="14">
    <source>
        <dbReference type="ARBA" id="ARBA00022927"/>
    </source>
</evidence>
<keyword evidence="14" id="KW-0653">Protein transport</keyword>
<evidence type="ECO:0000256" key="4">
    <source>
        <dbReference type="ARBA" id="ARBA00008704"/>
    </source>
</evidence>
<dbReference type="SMART" id="SM00184">
    <property type="entry name" value="RING"/>
    <property type="match status" value="1"/>
</dbReference>
<dbReference type="PANTHER" id="PTHR23350:SF0">
    <property type="entry name" value="PEROXISOME BIOGENESIS FACTOR 10"/>
    <property type="match status" value="1"/>
</dbReference>
<evidence type="ECO:0000256" key="13">
    <source>
        <dbReference type="ARBA" id="ARBA00022833"/>
    </source>
</evidence>
<dbReference type="GO" id="GO:0008270">
    <property type="term" value="F:zinc ion binding"/>
    <property type="evidence" value="ECO:0007669"/>
    <property type="project" value="UniProtKB-KW"/>
</dbReference>
<evidence type="ECO:0000313" key="22">
    <source>
        <dbReference type="Proteomes" id="UP000683000"/>
    </source>
</evidence>
<keyword evidence="16" id="KW-0472">Membrane</keyword>
<dbReference type="InterPro" id="IPR025654">
    <property type="entry name" value="PEX2/10"/>
</dbReference>
<evidence type="ECO:0000256" key="19">
    <source>
        <dbReference type="PROSITE-ProRule" id="PRU00175"/>
    </source>
</evidence>
<dbReference type="GO" id="GO:0016562">
    <property type="term" value="P:protein import into peroxisome matrix, receptor recycling"/>
    <property type="evidence" value="ECO:0007669"/>
    <property type="project" value="UniProtKB-ARBA"/>
</dbReference>
<evidence type="ECO:0000256" key="10">
    <source>
        <dbReference type="ARBA" id="ARBA00022723"/>
    </source>
</evidence>
<dbReference type="InterPro" id="IPR006845">
    <property type="entry name" value="Pex_N"/>
</dbReference>
<keyword evidence="10" id="KW-0479">Metal-binding</keyword>
<sequence>MSLEVAAEANLAIFYLRGTYYDLTKRILGIQHISTTPENPHVRPPSYSLLGILILIRLLYRLIHYLRSRAHGASEKSRGKRTLDGTRDMFIDDRLVSSMLEHVDPENAPVKPAEEDENTVLDVGAIPARARASRNCTLCLEERTDSCATECGHLFCWNCIVGWGREKAECPLCRQALNLTRLLPIYNL</sequence>
<evidence type="ECO:0000256" key="15">
    <source>
        <dbReference type="ARBA" id="ARBA00022989"/>
    </source>
</evidence>
<evidence type="ECO:0000256" key="17">
    <source>
        <dbReference type="ARBA" id="ARBA00023140"/>
    </source>
</evidence>
<reference evidence="21" key="1">
    <citation type="submission" date="2021-03" db="EMBL/GenBank/DDBJ databases">
        <title>Evolutionary innovations through gain and loss of genes in the ectomycorrhizal Boletales.</title>
        <authorList>
            <person name="Wu G."/>
            <person name="Miyauchi S."/>
            <person name="Morin E."/>
            <person name="Yang Z.-L."/>
            <person name="Xu J."/>
            <person name="Martin F.M."/>
        </authorList>
    </citation>
    <scope>NUCLEOTIDE SEQUENCE</scope>
    <source>
        <strain evidence="21">BR01</strain>
    </source>
</reference>
<keyword evidence="15" id="KW-1133">Transmembrane helix</keyword>
<evidence type="ECO:0000256" key="6">
    <source>
        <dbReference type="ARBA" id="ARBA00022448"/>
    </source>
</evidence>
<proteinExistence type="inferred from homology"/>
<evidence type="ECO:0000259" key="20">
    <source>
        <dbReference type="PROSITE" id="PS50089"/>
    </source>
</evidence>
<dbReference type="SUPFAM" id="SSF57850">
    <property type="entry name" value="RING/U-box"/>
    <property type="match status" value="1"/>
</dbReference>
<dbReference type="InterPro" id="IPR017907">
    <property type="entry name" value="Znf_RING_CS"/>
</dbReference>
<protein>
    <recommendedName>
        <fullName evidence="5">RING-type E3 ubiquitin transferase</fullName>
        <ecNumber evidence="5">2.3.2.27</ecNumber>
    </recommendedName>
    <alternativeName>
        <fullName evidence="18">Peroxin-10</fullName>
    </alternativeName>
</protein>
<dbReference type="Pfam" id="PF13920">
    <property type="entry name" value="zf-C3HC4_3"/>
    <property type="match status" value="1"/>
</dbReference>
<evidence type="ECO:0000313" key="21">
    <source>
        <dbReference type="EMBL" id="KAG6371613.1"/>
    </source>
</evidence>
<keyword evidence="12" id="KW-0833">Ubl conjugation pathway</keyword>
<dbReference type="PANTHER" id="PTHR23350">
    <property type="entry name" value="PEROXISOME ASSEMBLY PROTEIN 10"/>
    <property type="match status" value="1"/>
</dbReference>
<keyword evidence="11 19" id="KW-0863">Zinc-finger</keyword>
<evidence type="ECO:0000256" key="9">
    <source>
        <dbReference type="ARBA" id="ARBA00022692"/>
    </source>
</evidence>